<reference evidence="2" key="1">
    <citation type="submission" date="2019-02" db="EMBL/GenBank/DDBJ databases">
        <title>Structural and Functional analysis of Lanthipeptide from Bacillus thuringiensis serovar andalousiensis B23193.</title>
        <authorList>
            <person name="Andreeva J.V."/>
            <person name="Grigoreva A."/>
        </authorList>
    </citation>
    <scope>NUCLEOTIDE SEQUENCE [LARGE SCALE GENOMIC DNA]</scope>
    <source>
        <strain evidence="2">B23193</strain>
    </source>
</reference>
<dbReference type="GO" id="GO:0016746">
    <property type="term" value="F:acyltransferase activity"/>
    <property type="evidence" value="ECO:0007669"/>
    <property type="project" value="UniProtKB-KW"/>
</dbReference>
<dbReference type="Pfam" id="PF00132">
    <property type="entry name" value="Hexapep"/>
    <property type="match status" value="1"/>
</dbReference>
<gene>
    <name evidence="1" type="ORF">EVG22_09225</name>
</gene>
<dbReference type="PANTHER" id="PTHR23416:SF78">
    <property type="entry name" value="LIPOPOLYSACCHARIDE BIOSYNTHESIS O-ACETYL TRANSFERASE WBBJ-RELATED"/>
    <property type="match status" value="1"/>
</dbReference>
<name>A0A6H0TBU6_BACTU</name>
<dbReference type="InterPro" id="IPR011004">
    <property type="entry name" value="Trimer_LpxA-like_sf"/>
</dbReference>
<proteinExistence type="predicted"/>
<sequence>MYVIAFLNFLISKLKKTEYKLDSSIKTVNILGIVSSRLVSIWRGILKRIGLKECGKILFVGKRVKLKNKNAISFGSGVTLEDYVFLDGLSTEGLKIGNNVKVGSYTIIACSGSLKSLGKGVRIGDNSGIGDFSFFGAAGGIQIGNNVIMGQNVRFHSENHKFDRVDIPIKEQGVTNKGIIVGDDCWIGSGSVFLDGVQVGEGCVIGANTLVNKDIPPYSVAVGNPVKIVKNRLEMKEREN</sequence>
<dbReference type="AlphaFoldDB" id="A0A6H0TBU6"/>
<organism evidence="1 2">
    <name type="scientific">Bacillus thuringiensis serovar andalousiensis</name>
    <dbReference type="NCBI Taxonomy" id="257985"/>
    <lineage>
        <taxon>Bacteria</taxon>
        <taxon>Bacillati</taxon>
        <taxon>Bacillota</taxon>
        <taxon>Bacilli</taxon>
        <taxon>Bacillales</taxon>
        <taxon>Bacillaceae</taxon>
        <taxon>Bacillus</taxon>
        <taxon>Bacillus cereus group</taxon>
    </lineage>
</organism>
<dbReference type="InterPro" id="IPR001451">
    <property type="entry name" value="Hexapep"/>
</dbReference>
<dbReference type="Gene3D" id="2.160.10.10">
    <property type="entry name" value="Hexapeptide repeat proteins"/>
    <property type="match status" value="2"/>
</dbReference>
<evidence type="ECO:0000313" key="2">
    <source>
        <dbReference type="Proteomes" id="UP000501374"/>
    </source>
</evidence>
<dbReference type="EMBL" id="CP035727">
    <property type="protein sequence ID" value="QIW18641.1"/>
    <property type="molecule type" value="Genomic_DNA"/>
</dbReference>
<dbReference type="InterPro" id="IPR051159">
    <property type="entry name" value="Hexapeptide_acetyltransf"/>
</dbReference>
<evidence type="ECO:0000313" key="1">
    <source>
        <dbReference type="EMBL" id="QIW18641.1"/>
    </source>
</evidence>
<accession>A0A6H0TBU6</accession>
<protein>
    <submittedName>
        <fullName evidence="1">Acyltransferase</fullName>
    </submittedName>
</protein>
<dbReference type="Proteomes" id="UP000501374">
    <property type="component" value="Chromosome"/>
</dbReference>
<dbReference type="SUPFAM" id="SSF51161">
    <property type="entry name" value="Trimeric LpxA-like enzymes"/>
    <property type="match status" value="1"/>
</dbReference>
<dbReference type="CDD" id="cd04647">
    <property type="entry name" value="LbH_MAT_like"/>
    <property type="match status" value="1"/>
</dbReference>
<keyword evidence="1" id="KW-0012">Acyltransferase</keyword>
<keyword evidence="1" id="KW-0808">Transferase</keyword>
<dbReference type="PANTHER" id="PTHR23416">
    <property type="entry name" value="SIALIC ACID SYNTHASE-RELATED"/>
    <property type="match status" value="1"/>
</dbReference>